<evidence type="ECO:0000256" key="13">
    <source>
        <dbReference type="PIRSR" id="PIRSR602401-1"/>
    </source>
</evidence>
<dbReference type="InterPro" id="IPR002401">
    <property type="entry name" value="Cyt_P450_E_grp-I"/>
</dbReference>
<dbReference type="InterPro" id="IPR036396">
    <property type="entry name" value="Cyt_P450_sf"/>
</dbReference>
<evidence type="ECO:0000256" key="3">
    <source>
        <dbReference type="ARBA" id="ARBA00004406"/>
    </source>
</evidence>
<keyword evidence="8" id="KW-0492">Microsome</keyword>
<keyword evidence="7" id="KW-0256">Endoplasmic reticulum</keyword>
<evidence type="ECO:0008006" key="17">
    <source>
        <dbReference type="Google" id="ProtNLM"/>
    </source>
</evidence>
<comment type="subcellular location">
    <subcellularLocation>
        <location evidence="3">Endoplasmic reticulum membrane</location>
        <topology evidence="3">Peripheral membrane protein</topology>
    </subcellularLocation>
    <subcellularLocation>
        <location evidence="2">Microsome membrane</location>
        <topology evidence="2">Peripheral membrane protein</topology>
    </subcellularLocation>
</comment>
<reference evidence="15 16" key="1">
    <citation type="journal article" date="2021" name="BMC Biol.">
        <title>Horizontally acquired antibacterial genes associated with adaptive radiation of ladybird beetles.</title>
        <authorList>
            <person name="Li H.S."/>
            <person name="Tang X.F."/>
            <person name="Huang Y.H."/>
            <person name="Xu Z.Y."/>
            <person name="Chen M.L."/>
            <person name="Du X.Y."/>
            <person name="Qiu B.Y."/>
            <person name="Chen P.T."/>
            <person name="Zhang W."/>
            <person name="Slipinski A."/>
            <person name="Escalona H.E."/>
            <person name="Waterhouse R.M."/>
            <person name="Zwick A."/>
            <person name="Pang H."/>
        </authorList>
    </citation>
    <scope>NUCLEOTIDE SEQUENCE [LARGE SCALE GENOMIC DNA]</scope>
    <source>
        <strain evidence="15">SYSU2018</strain>
    </source>
</reference>
<evidence type="ECO:0000256" key="6">
    <source>
        <dbReference type="ARBA" id="ARBA00022723"/>
    </source>
</evidence>
<keyword evidence="6 13" id="KW-0479">Metal-binding</keyword>
<accession>A0ABD2N622</accession>
<evidence type="ECO:0000256" key="7">
    <source>
        <dbReference type="ARBA" id="ARBA00022824"/>
    </source>
</evidence>
<evidence type="ECO:0000313" key="16">
    <source>
        <dbReference type="Proteomes" id="UP001516400"/>
    </source>
</evidence>
<dbReference type="PROSITE" id="PS00086">
    <property type="entry name" value="CYTOCHROME_P450"/>
    <property type="match status" value="1"/>
</dbReference>
<dbReference type="GO" id="GO:0004497">
    <property type="term" value="F:monooxygenase activity"/>
    <property type="evidence" value="ECO:0007669"/>
    <property type="project" value="UniProtKB-KW"/>
</dbReference>
<organism evidence="15 16">
    <name type="scientific">Cryptolaemus montrouzieri</name>
    <dbReference type="NCBI Taxonomy" id="559131"/>
    <lineage>
        <taxon>Eukaryota</taxon>
        <taxon>Metazoa</taxon>
        <taxon>Ecdysozoa</taxon>
        <taxon>Arthropoda</taxon>
        <taxon>Hexapoda</taxon>
        <taxon>Insecta</taxon>
        <taxon>Pterygota</taxon>
        <taxon>Neoptera</taxon>
        <taxon>Endopterygota</taxon>
        <taxon>Coleoptera</taxon>
        <taxon>Polyphaga</taxon>
        <taxon>Cucujiformia</taxon>
        <taxon>Coccinelloidea</taxon>
        <taxon>Coccinellidae</taxon>
        <taxon>Scymninae</taxon>
        <taxon>Scymnini</taxon>
        <taxon>Cryptolaemus</taxon>
    </lineage>
</organism>
<dbReference type="EMBL" id="JABFTP020000062">
    <property type="protein sequence ID" value="KAL3273882.1"/>
    <property type="molecule type" value="Genomic_DNA"/>
</dbReference>
<keyword evidence="5 13" id="KW-0349">Heme</keyword>
<evidence type="ECO:0000256" key="14">
    <source>
        <dbReference type="RuleBase" id="RU000461"/>
    </source>
</evidence>
<name>A0ABD2N622_9CUCU</name>
<dbReference type="CDD" id="cd11056">
    <property type="entry name" value="CYP6-like"/>
    <property type="match status" value="1"/>
</dbReference>
<protein>
    <recommendedName>
        <fullName evidence="17">Cytochrome P450</fullName>
    </recommendedName>
</protein>
<dbReference type="Proteomes" id="UP001516400">
    <property type="component" value="Unassembled WGS sequence"/>
</dbReference>
<dbReference type="GO" id="GO:0046872">
    <property type="term" value="F:metal ion binding"/>
    <property type="evidence" value="ECO:0007669"/>
    <property type="project" value="UniProtKB-KW"/>
</dbReference>
<sequence>MLLFTFVIFGLLIIVYFLAIKPFNYWKERNVQTGKIIPFFGDSFGMFFGMESYADMTVSLYNKVSNVRYVGAYQFQVPSLVLRCPRLIKEICVKNSDHFLDHRSIIPENVDELWSRNLFLLKGQNWKDVRSSITPSFTSSKMKAMFVLIHEISNTFVNHFLEKNEDFIEVDFKDYFSRYSIDIIASTAFGLQIDSLKDRQNKFYMMGQEGANFSTPLKKIIFFIYQLFPRFSKFFKIKLLGDEVRLFFVNLVRSQIEIRRKINIKRPDMLGLLMEAQGVEQNENASEIENSNSEISMEHLEVNNQEKGLTESDIVSQAFIFFVAGYESGSSAMCFMAYELALNPDVQKKLIEEIDAVKSDEAPAYETIMNMTYLDMVFSETIRKWPVLVATDRVVTKPYTIEPEHPGEQPLHCKNGDILFLPIFAIHHDPDYFENPEKFDPERFSPENKGSIQPYTYLPFGAGPRNCIASRFVSMEIKAVFFNLLSHFEIVPIEKTPIPLKLIKSSMNLASETGFHLGLKRRNRNITY</sequence>
<evidence type="ECO:0000256" key="8">
    <source>
        <dbReference type="ARBA" id="ARBA00022848"/>
    </source>
</evidence>
<evidence type="ECO:0000313" key="15">
    <source>
        <dbReference type="EMBL" id="KAL3273882.1"/>
    </source>
</evidence>
<dbReference type="PRINTS" id="PR00463">
    <property type="entry name" value="EP450I"/>
</dbReference>
<evidence type="ECO:0000256" key="9">
    <source>
        <dbReference type="ARBA" id="ARBA00023002"/>
    </source>
</evidence>
<evidence type="ECO:0000256" key="12">
    <source>
        <dbReference type="ARBA" id="ARBA00023136"/>
    </source>
</evidence>
<evidence type="ECO:0000256" key="4">
    <source>
        <dbReference type="ARBA" id="ARBA00010617"/>
    </source>
</evidence>
<keyword evidence="12" id="KW-0472">Membrane</keyword>
<dbReference type="PANTHER" id="PTHR24292:SF54">
    <property type="entry name" value="CYP9F3-RELATED"/>
    <property type="match status" value="1"/>
</dbReference>
<gene>
    <name evidence="15" type="ORF">HHI36_015308</name>
</gene>
<evidence type="ECO:0000256" key="11">
    <source>
        <dbReference type="ARBA" id="ARBA00023033"/>
    </source>
</evidence>
<comment type="cofactor">
    <cofactor evidence="1 13">
        <name>heme</name>
        <dbReference type="ChEBI" id="CHEBI:30413"/>
    </cofactor>
</comment>
<dbReference type="GO" id="GO:0005789">
    <property type="term" value="C:endoplasmic reticulum membrane"/>
    <property type="evidence" value="ECO:0007669"/>
    <property type="project" value="UniProtKB-SubCell"/>
</dbReference>
<dbReference type="Gene3D" id="1.10.630.10">
    <property type="entry name" value="Cytochrome P450"/>
    <property type="match status" value="1"/>
</dbReference>
<keyword evidence="11 14" id="KW-0503">Monooxygenase</keyword>
<keyword evidence="16" id="KW-1185">Reference proteome</keyword>
<dbReference type="Pfam" id="PF00067">
    <property type="entry name" value="p450"/>
    <property type="match status" value="1"/>
</dbReference>
<dbReference type="AlphaFoldDB" id="A0ABD2N622"/>
<dbReference type="InterPro" id="IPR001128">
    <property type="entry name" value="Cyt_P450"/>
</dbReference>
<dbReference type="PRINTS" id="PR00385">
    <property type="entry name" value="P450"/>
</dbReference>
<proteinExistence type="inferred from homology"/>
<keyword evidence="9 14" id="KW-0560">Oxidoreductase</keyword>
<keyword evidence="10 13" id="KW-0408">Iron</keyword>
<dbReference type="SUPFAM" id="SSF48264">
    <property type="entry name" value="Cytochrome P450"/>
    <property type="match status" value="1"/>
</dbReference>
<evidence type="ECO:0000256" key="2">
    <source>
        <dbReference type="ARBA" id="ARBA00004174"/>
    </source>
</evidence>
<dbReference type="PANTHER" id="PTHR24292">
    <property type="entry name" value="CYTOCHROME P450"/>
    <property type="match status" value="1"/>
</dbReference>
<comment type="similarity">
    <text evidence="4 14">Belongs to the cytochrome P450 family.</text>
</comment>
<evidence type="ECO:0000256" key="1">
    <source>
        <dbReference type="ARBA" id="ARBA00001971"/>
    </source>
</evidence>
<dbReference type="InterPro" id="IPR017972">
    <property type="entry name" value="Cyt_P450_CS"/>
</dbReference>
<dbReference type="FunFam" id="1.10.630.10:FF:000042">
    <property type="entry name" value="Cytochrome P450"/>
    <property type="match status" value="1"/>
</dbReference>
<evidence type="ECO:0000256" key="5">
    <source>
        <dbReference type="ARBA" id="ARBA00022617"/>
    </source>
</evidence>
<dbReference type="InterPro" id="IPR050476">
    <property type="entry name" value="Insect_CytP450_Detox"/>
</dbReference>
<comment type="caution">
    <text evidence="15">The sequence shown here is derived from an EMBL/GenBank/DDBJ whole genome shotgun (WGS) entry which is preliminary data.</text>
</comment>
<feature type="binding site" description="axial binding residue" evidence="13">
    <location>
        <position position="467"/>
    </location>
    <ligand>
        <name>heme</name>
        <dbReference type="ChEBI" id="CHEBI:30413"/>
    </ligand>
    <ligandPart>
        <name>Fe</name>
        <dbReference type="ChEBI" id="CHEBI:18248"/>
    </ligandPart>
</feature>
<evidence type="ECO:0000256" key="10">
    <source>
        <dbReference type="ARBA" id="ARBA00023004"/>
    </source>
</evidence>